<dbReference type="Proteomes" id="UP000326554">
    <property type="component" value="Unassembled WGS sequence"/>
</dbReference>
<keyword evidence="9" id="KW-0472">Membrane</keyword>
<dbReference type="GO" id="GO:0005886">
    <property type="term" value="C:plasma membrane"/>
    <property type="evidence" value="ECO:0007669"/>
    <property type="project" value="UniProtKB-SubCell"/>
</dbReference>
<dbReference type="EMBL" id="VYQE01000003">
    <property type="protein sequence ID" value="KAA9007824.1"/>
    <property type="molecule type" value="Genomic_DNA"/>
</dbReference>
<dbReference type="SUPFAM" id="SSF52540">
    <property type="entry name" value="P-loop containing nucleoside triphosphate hydrolases"/>
    <property type="match status" value="1"/>
</dbReference>
<comment type="subcellular location">
    <subcellularLocation>
        <location evidence="1">Cell membrane</location>
        <topology evidence="1">Peripheral membrane protein</topology>
    </subcellularLocation>
</comment>
<evidence type="ECO:0000256" key="4">
    <source>
        <dbReference type="ARBA" id="ARBA00022496"/>
    </source>
</evidence>
<keyword evidence="8" id="KW-0406">Ion transport</keyword>
<dbReference type="PROSITE" id="PS50893">
    <property type="entry name" value="ABC_TRANSPORTER_2"/>
    <property type="match status" value="1"/>
</dbReference>
<dbReference type="Gene3D" id="3.40.50.300">
    <property type="entry name" value="P-loop containing nucleotide triphosphate hydrolases"/>
    <property type="match status" value="1"/>
</dbReference>
<evidence type="ECO:0000256" key="1">
    <source>
        <dbReference type="ARBA" id="ARBA00004202"/>
    </source>
</evidence>
<dbReference type="RefSeq" id="WP_150445106.1">
    <property type="nucleotide sequence ID" value="NZ_VYQE01000003.1"/>
</dbReference>
<evidence type="ECO:0000256" key="8">
    <source>
        <dbReference type="ARBA" id="ARBA00023065"/>
    </source>
</evidence>
<organism evidence="11 12">
    <name type="scientific">Histidinibacterium aquaticum</name>
    <dbReference type="NCBI Taxonomy" id="2613962"/>
    <lineage>
        <taxon>Bacteria</taxon>
        <taxon>Pseudomonadati</taxon>
        <taxon>Pseudomonadota</taxon>
        <taxon>Alphaproteobacteria</taxon>
        <taxon>Rhodobacterales</taxon>
        <taxon>Paracoccaceae</taxon>
        <taxon>Histidinibacterium</taxon>
    </lineage>
</organism>
<reference evidence="11 12" key="1">
    <citation type="submission" date="2019-09" db="EMBL/GenBank/DDBJ databases">
        <authorList>
            <person name="Park J.-S."/>
            <person name="Choi H.-J."/>
        </authorList>
    </citation>
    <scope>NUCLEOTIDE SEQUENCE [LARGE SCALE GENOMIC DNA]</scope>
    <source>
        <strain evidence="11 12">176SS1-4</strain>
    </source>
</reference>
<dbReference type="SMART" id="SM00382">
    <property type="entry name" value="AAA"/>
    <property type="match status" value="1"/>
</dbReference>
<evidence type="ECO:0000256" key="5">
    <source>
        <dbReference type="ARBA" id="ARBA00022741"/>
    </source>
</evidence>
<evidence type="ECO:0000313" key="12">
    <source>
        <dbReference type="Proteomes" id="UP000326554"/>
    </source>
</evidence>
<comment type="caution">
    <text evidence="11">The sequence shown here is derived from an EMBL/GenBank/DDBJ whole genome shotgun (WGS) entry which is preliminary data.</text>
</comment>
<proteinExistence type="predicted"/>
<dbReference type="InterPro" id="IPR051535">
    <property type="entry name" value="Siderophore_ABC-ATPase"/>
</dbReference>
<evidence type="ECO:0000256" key="9">
    <source>
        <dbReference type="ARBA" id="ARBA00023136"/>
    </source>
</evidence>
<dbReference type="PANTHER" id="PTHR42771:SF3">
    <property type="entry name" value="PETROBACTIN IMPORT ATP-BINDING PROTEIN YCLP"/>
    <property type="match status" value="1"/>
</dbReference>
<keyword evidence="5" id="KW-0547">Nucleotide-binding</keyword>
<dbReference type="AlphaFoldDB" id="A0A5J5GJX1"/>
<dbReference type="GO" id="GO:0006826">
    <property type="term" value="P:iron ion transport"/>
    <property type="evidence" value="ECO:0007669"/>
    <property type="project" value="UniProtKB-KW"/>
</dbReference>
<keyword evidence="3" id="KW-1003">Cell membrane</keyword>
<dbReference type="GO" id="GO:0016887">
    <property type="term" value="F:ATP hydrolysis activity"/>
    <property type="evidence" value="ECO:0007669"/>
    <property type="project" value="InterPro"/>
</dbReference>
<dbReference type="Pfam" id="PF00005">
    <property type="entry name" value="ABC_tran"/>
    <property type="match status" value="1"/>
</dbReference>
<dbReference type="CDD" id="cd03214">
    <property type="entry name" value="ABC_Iron-Siderophores_B12_Hemin"/>
    <property type="match status" value="1"/>
</dbReference>
<keyword evidence="6 11" id="KW-0067">ATP-binding</keyword>
<accession>A0A5J5GJX1</accession>
<sequence length="253" mass="26911">MIETLGLSLERDGAPVLRDVSLQLPGGGITALIGPNGAGKSSLLHALAGLLPPSAGEIRLEGTSLARIPARERALRLALLTQDQAVTTRLTVGDLVAFGRWPHHRGRPGAEDRRAVAEALAHFDLGGLADRPLESLSGGQRQRAHVAMAQAQSTPWMLLDEPLAALDPRYARDIMERLHALTRPGPDQRGVVIVLHDLGMAARFADHVVALKDGRLVRAGPRAEVMTAGVLSGLFDTGLAVERVRGRDVVVPV</sequence>
<evidence type="ECO:0000256" key="2">
    <source>
        <dbReference type="ARBA" id="ARBA00022448"/>
    </source>
</evidence>
<keyword evidence="12" id="KW-1185">Reference proteome</keyword>
<evidence type="ECO:0000313" key="11">
    <source>
        <dbReference type="EMBL" id="KAA9007824.1"/>
    </source>
</evidence>
<dbReference type="InterPro" id="IPR003593">
    <property type="entry name" value="AAA+_ATPase"/>
</dbReference>
<evidence type="ECO:0000256" key="6">
    <source>
        <dbReference type="ARBA" id="ARBA00022840"/>
    </source>
</evidence>
<gene>
    <name evidence="11" type="ORF">F3S47_09870</name>
</gene>
<evidence type="ECO:0000256" key="3">
    <source>
        <dbReference type="ARBA" id="ARBA00022475"/>
    </source>
</evidence>
<dbReference type="InterPro" id="IPR003439">
    <property type="entry name" value="ABC_transporter-like_ATP-bd"/>
</dbReference>
<dbReference type="PANTHER" id="PTHR42771">
    <property type="entry name" value="IRON(3+)-HYDROXAMATE IMPORT ATP-BINDING PROTEIN FHUC"/>
    <property type="match status" value="1"/>
</dbReference>
<dbReference type="GO" id="GO:0005524">
    <property type="term" value="F:ATP binding"/>
    <property type="evidence" value="ECO:0007669"/>
    <property type="project" value="UniProtKB-KW"/>
</dbReference>
<name>A0A5J5GJX1_9RHOB</name>
<keyword evidence="4" id="KW-0410">Iron transport</keyword>
<feature type="domain" description="ABC transporter" evidence="10">
    <location>
        <begin position="2"/>
        <end position="238"/>
    </location>
</feature>
<evidence type="ECO:0000259" key="10">
    <source>
        <dbReference type="PROSITE" id="PS50893"/>
    </source>
</evidence>
<dbReference type="InterPro" id="IPR027417">
    <property type="entry name" value="P-loop_NTPase"/>
</dbReference>
<keyword evidence="7" id="KW-0408">Iron</keyword>
<evidence type="ECO:0000256" key="7">
    <source>
        <dbReference type="ARBA" id="ARBA00023004"/>
    </source>
</evidence>
<keyword evidence="2" id="KW-0813">Transport</keyword>
<protein>
    <submittedName>
        <fullName evidence="11">ATP-binding cassette domain-containing protein</fullName>
    </submittedName>
</protein>